<gene>
    <name evidence="7" type="ORF">L323_13240</name>
</gene>
<dbReference type="PROSITE" id="PS01040">
    <property type="entry name" value="SBP_BACTERIAL_5"/>
    <property type="match status" value="1"/>
</dbReference>
<dbReference type="PATRIC" id="fig|1330534.3.peg.2626"/>
<dbReference type="PIRSF" id="PIRSF002741">
    <property type="entry name" value="MppA"/>
    <property type="match status" value="1"/>
</dbReference>
<sequence>MKKFMKVISLLVITSLLLVSVACSGSGSPADTTNTANESAQASGNETASDKQGGVLRIAYGDKFNCIGYPAGSTTYYENQVMDAALETLGRYDESGVLVPYLAEGFKMDADALTLTINLRKDVKFHDGTVCDAEAVKWNFEEFKASGRSEINDVASIEVKDPLTLVLHLSKWNNSIADAALFTAGRIISPTYFKANGKDVAIANPVGTGPFKFVKWERDARIVFEKNKDYRVKGQPYLDGIEVVFMPDTTTIVSAMRAGEIDVIATVDGTVSDAMEVDGRAPISRPLTSGTIMNGLMPTSNDPSLPFHKLKVRQAIAHAIDKEAIVAMNKKLGWAYSNQWTPPGSWSYNEATVGYPYNVAKAKQLLAEAGYPNGFTCKGYVNSGDVKLMEVTQAYLAEVGIKMEIVPIESAKENEMTGIKGTWDGILRWAGRGEADIAPVYARTLTDEGVRCVGGVIHPEDIKKLIDSAVAAKTFDEKVAISKELSKKVIDDYCLLIPFASISSQVYSTDKVKDSHLGYYHISHWTPELVWIEK</sequence>
<dbReference type="AlphaFoldDB" id="U4R094"/>
<evidence type="ECO:0000256" key="3">
    <source>
        <dbReference type="ARBA" id="ARBA00022729"/>
    </source>
</evidence>
<dbReference type="GO" id="GO:0042597">
    <property type="term" value="C:periplasmic space"/>
    <property type="evidence" value="ECO:0007669"/>
    <property type="project" value="UniProtKB-ARBA"/>
</dbReference>
<protein>
    <recommendedName>
        <fullName evidence="6">Solute-binding protein family 5 domain-containing protein</fullName>
    </recommendedName>
</protein>
<feature type="compositionally biased region" description="Polar residues" evidence="4">
    <location>
        <begin position="27"/>
        <end position="47"/>
    </location>
</feature>
<dbReference type="PROSITE" id="PS51257">
    <property type="entry name" value="PROKAR_LIPOPROTEIN"/>
    <property type="match status" value="1"/>
</dbReference>
<keyword evidence="3 5" id="KW-0732">Signal</keyword>
<comment type="similarity">
    <text evidence="2">Belongs to the bacterial solute-binding protein 5 family.</text>
</comment>
<dbReference type="Pfam" id="PF00496">
    <property type="entry name" value="SBP_bac_5"/>
    <property type="match status" value="1"/>
</dbReference>
<comment type="caution">
    <text evidence="7">The sequence shown here is derived from an EMBL/GenBank/DDBJ whole genome shotgun (WGS) entry which is preliminary data.</text>
</comment>
<feature type="domain" description="Solute-binding protein family 5" evidence="6">
    <location>
        <begin position="98"/>
        <end position="439"/>
    </location>
</feature>
<dbReference type="GO" id="GO:1904680">
    <property type="term" value="F:peptide transmembrane transporter activity"/>
    <property type="evidence" value="ECO:0007669"/>
    <property type="project" value="TreeGrafter"/>
</dbReference>
<dbReference type="PANTHER" id="PTHR30290:SF38">
    <property type="entry name" value="D,D-DIPEPTIDE-BINDING PERIPLASMIC PROTEIN DDPA-RELATED"/>
    <property type="match status" value="1"/>
</dbReference>
<dbReference type="RefSeq" id="WP_020816122.1">
    <property type="nucleotide sequence ID" value="NZ_ATAY01000063.1"/>
</dbReference>
<dbReference type="STRING" id="1330534.L323_13240"/>
<dbReference type="PANTHER" id="PTHR30290">
    <property type="entry name" value="PERIPLASMIC BINDING COMPONENT OF ABC TRANSPORTER"/>
    <property type="match status" value="1"/>
</dbReference>
<dbReference type="Gene3D" id="3.90.76.10">
    <property type="entry name" value="Dipeptide-binding Protein, Domain 1"/>
    <property type="match status" value="1"/>
</dbReference>
<feature type="region of interest" description="Disordered" evidence="4">
    <location>
        <begin position="27"/>
        <end position="48"/>
    </location>
</feature>
<evidence type="ECO:0000313" key="7">
    <source>
        <dbReference type="EMBL" id="EPR10546.1"/>
    </source>
</evidence>
<dbReference type="InterPro" id="IPR030678">
    <property type="entry name" value="Peptide/Ni-bd"/>
</dbReference>
<dbReference type="InterPro" id="IPR039424">
    <property type="entry name" value="SBP_5"/>
</dbReference>
<feature type="signal peptide" evidence="5">
    <location>
        <begin position="1"/>
        <end position="24"/>
    </location>
</feature>
<comment type="subcellular location">
    <subcellularLocation>
        <location evidence="1">Cell membrane</location>
        <topology evidence="1">Lipid-anchor</topology>
    </subcellularLocation>
</comment>
<dbReference type="Gene3D" id="3.40.190.10">
    <property type="entry name" value="Periplasmic binding protein-like II"/>
    <property type="match status" value="1"/>
</dbReference>
<organism evidence="7 8">
    <name type="scientific">Ruminiclostridium papyrosolvens C7</name>
    <dbReference type="NCBI Taxonomy" id="1330534"/>
    <lineage>
        <taxon>Bacteria</taxon>
        <taxon>Bacillati</taxon>
        <taxon>Bacillota</taxon>
        <taxon>Clostridia</taxon>
        <taxon>Eubacteriales</taxon>
        <taxon>Oscillospiraceae</taxon>
        <taxon>Ruminiclostridium</taxon>
    </lineage>
</organism>
<dbReference type="EMBL" id="ATAY01000063">
    <property type="protein sequence ID" value="EPR10546.1"/>
    <property type="molecule type" value="Genomic_DNA"/>
</dbReference>
<evidence type="ECO:0000256" key="4">
    <source>
        <dbReference type="SAM" id="MobiDB-lite"/>
    </source>
</evidence>
<dbReference type="GO" id="GO:0043190">
    <property type="term" value="C:ATP-binding cassette (ABC) transporter complex"/>
    <property type="evidence" value="ECO:0007669"/>
    <property type="project" value="InterPro"/>
</dbReference>
<dbReference type="InterPro" id="IPR023765">
    <property type="entry name" value="SBP_5_CS"/>
</dbReference>
<dbReference type="Gene3D" id="3.10.105.10">
    <property type="entry name" value="Dipeptide-binding Protein, Domain 3"/>
    <property type="match status" value="1"/>
</dbReference>
<proteinExistence type="inferred from homology"/>
<evidence type="ECO:0000256" key="2">
    <source>
        <dbReference type="ARBA" id="ARBA00005695"/>
    </source>
</evidence>
<evidence type="ECO:0000256" key="5">
    <source>
        <dbReference type="SAM" id="SignalP"/>
    </source>
</evidence>
<accession>U4R094</accession>
<dbReference type="GO" id="GO:0015833">
    <property type="term" value="P:peptide transport"/>
    <property type="evidence" value="ECO:0007669"/>
    <property type="project" value="TreeGrafter"/>
</dbReference>
<feature type="chain" id="PRO_5038857147" description="Solute-binding protein family 5 domain-containing protein" evidence="5">
    <location>
        <begin position="25"/>
        <end position="534"/>
    </location>
</feature>
<name>U4R094_9FIRM</name>
<dbReference type="InterPro" id="IPR000914">
    <property type="entry name" value="SBP_5_dom"/>
</dbReference>
<evidence type="ECO:0000256" key="1">
    <source>
        <dbReference type="ARBA" id="ARBA00004193"/>
    </source>
</evidence>
<reference evidence="7 8" key="1">
    <citation type="journal article" date="2013" name="Genome Announc.">
        <title>Draft Genome Sequence of the Cellulolytic Bacterium Clostridium papyrosolvens C7 (ATCC 700395).</title>
        <authorList>
            <person name="Zepeda V."/>
            <person name="Dassa B."/>
            <person name="Borovok I."/>
            <person name="Lamed R."/>
            <person name="Bayer E.A."/>
            <person name="Cate J.H."/>
        </authorList>
    </citation>
    <scope>NUCLEOTIDE SEQUENCE [LARGE SCALE GENOMIC DNA]</scope>
    <source>
        <strain evidence="7 8">C7</strain>
    </source>
</reference>
<dbReference type="SUPFAM" id="SSF53850">
    <property type="entry name" value="Periplasmic binding protein-like II"/>
    <property type="match status" value="1"/>
</dbReference>
<dbReference type="Proteomes" id="UP000016860">
    <property type="component" value="Unassembled WGS sequence"/>
</dbReference>
<evidence type="ECO:0000313" key="8">
    <source>
        <dbReference type="Proteomes" id="UP000016860"/>
    </source>
</evidence>
<evidence type="ECO:0000259" key="6">
    <source>
        <dbReference type="Pfam" id="PF00496"/>
    </source>
</evidence>